<dbReference type="PANTHER" id="PTHR22912:SF223">
    <property type="entry name" value="DIHYDROLIPOYL DEHYDROGENASE 1, MITOCHONDRIAL"/>
    <property type="match status" value="1"/>
</dbReference>
<keyword evidence="3" id="KW-0285">Flavoprotein</keyword>
<dbReference type="GO" id="GO:0005739">
    <property type="term" value="C:mitochondrion"/>
    <property type="evidence" value="ECO:0007669"/>
    <property type="project" value="TreeGrafter"/>
</dbReference>
<comment type="similarity">
    <text evidence="2">Belongs to the class-I pyridine nucleotide-disulfide oxidoreductase family.</text>
</comment>
<comment type="caution">
    <text evidence="8">The sequence shown here is derived from an EMBL/GenBank/DDBJ whole genome shotgun (WGS) entry which is preliminary data.</text>
</comment>
<dbReference type="InterPro" id="IPR004099">
    <property type="entry name" value="Pyr_nucl-diS_OxRdtase_dimer"/>
</dbReference>
<keyword evidence="6" id="KW-0520">NAD</keyword>
<reference evidence="8 9" key="1">
    <citation type="submission" date="2019-01" db="EMBL/GenBank/DDBJ databases">
        <title>Sequencing of cultivated peanut Arachis hypogaea provides insights into genome evolution and oil improvement.</title>
        <authorList>
            <person name="Chen X."/>
        </authorList>
    </citation>
    <scope>NUCLEOTIDE SEQUENCE [LARGE SCALE GENOMIC DNA]</scope>
    <source>
        <strain evidence="9">cv. Fuhuasheng</strain>
        <tissue evidence="8">Leaves</tissue>
    </source>
</reference>
<organism evidence="8 9">
    <name type="scientific">Arachis hypogaea</name>
    <name type="common">Peanut</name>
    <dbReference type="NCBI Taxonomy" id="3818"/>
    <lineage>
        <taxon>Eukaryota</taxon>
        <taxon>Viridiplantae</taxon>
        <taxon>Streptophyta</taxon>
        <taxon>Embryophyta</taxon>
        <taxon>Tracheophyta</taxon>
        <taxon>Spermatophyta</taxon>
        <taxon>Magnoliopsida</taxon>
        <taxon>eudicotyledons</taxon>
        <taxon>Gunneridae</taxon>
        <taxon>Pentapetalae</taxon>
        <taxon>rosids</taxon>
        <taxon>fabids</taxon>
        <taxon>Fabales</taxon>
        <taxon>Fabaceae</taxon>
        <taxon>Papilionoideae</taxon>
        <taxon>50 kb inversion clade</taxon>
        <taxon>dalbergioids sensu lato</taxon>
        <taxon>Dalbergieae</taxon>
        <taxon>Pterocarpus clade</taxon>
        <taxon>Arachis</taxon>
    </lineage>
</organism>
<comment type="cofactor">
    <cofactor evidence="1">
        <name>FAD</name>
        <dbReference type="ChEBI" id="CHEBI:57692"/>
    </cofactor>
</comment>
<proteinExistence type="inferred from homology"/>
<gene>
    <name evidence="8" type="ORF">Ahy_B04g070037</name>
</gene>
<dbReference type="GO" id="GO:0045252">
    <property type="term" value="C:oxoglutarate dehydrogenase complex"/>
    <property type="evidence" value="ECO:0007669"/>
    <property type="project" value="TreeGrafter"/>
</dbReference>
<evidence type="ECO:0000256" key="6">
    <source>
        <dbReference type="ARBA" id="ARBA00023027"/>
    </source>
</evidence>
<evidence type="ECO:0000256" key="5">
    <source>
        <dbReference type="ARBA" id="ARBA00023002"/>
    </source>
</evidence>
<protein>
    <recommendedName>
        <fullName evidence="7">Pyridine nucleotide-disulphide oxidoreductase dimerisation domain-containing protein</fullName>
    </recommendedName>
</protein>
<dbReference type="OrthoDB" id="1702821at2759"/>
<name>A0A444ZE96_ARAHY</name>
<evidence type="ECO:0000256" key="2">
    <source>
        <dbReference type="ARBA" id="ARBA00007532"/>
    </source>
</evidence>
<evidence type="ECO:0000256" key="4">
    <source>
        <dbReference type="ARBA" id="ARBA00022827"/>
    </source>
</evidence>
<evidence type="ECO:0000256" key="3">
    <source>
        <dbReference type="ARBA" id="ARBA00022630"/>
    </source>
</evidence>
<dbReference type="FunFam" id="3.30.390.30:FF:000001">
    <property type="entry name" value="Dihydrolipoyl dehydrogenase"/>
    <property type="match status" value="1"/>
</dbReference>
<keyword evidence="4" id="KW-0274">FAD</keyword>
<dbReference type="GO" id="GO:0006103">
    <property type="term" value="P:2-oxoglutarate metabolic process"/>
    <property type="evidence" value="ECO:0007669"/>
    <property type="project" value="TreeGrafter"/>
</dbReference>
<dbReference type="SUPFAM" id="SSF55424">
    <property type="entry name" value="FAD/NAD-linked reductases, dimerisation (C-terminal) domain"/>
    <property type="match status" value="1"/>
</dbReference>
<evidence type="ECO:0000259" key="7">
    <source>
        <dbReference type="Pfam" id="PF02852"/>
    </source>
</evidence>
<dbReference type="Proteomes" id="UP000289738">
    <property type="component" value="Chromosome B04"/>
</dbReference>
<dbReference type="InterPro" id="IPR016156">
    <property type="entry name" value="FAD/NAD-linked_Rdtase_dimer_sf"/>
</dbReference>
<dbReference type="PANTHER" id="PTHR22912">
    <property type="entry name" value="DISULFIDE OXIDOREDUCTASE"/>
    <property type="match status" value="1"/>
</dbReference>
<sequence>MQQEFDVLLEYWIQLRFCLNEAWDTLILSPVHCKVPGVAYTHPEVAFVGKMEEQMKEIGVEYCIRKFPLLANSRAKVIDNAEGLVKILAEKETDQILRVHIIAPNAGELIHEAVLALQYGAASEDTAHVCHAHPTMSKAVKEATMATFDKPIHI</sequence>
<accession>A0A444ZE96</accession>
<dbReference type="PRINTS" id="PR00411">
    <property type="entry name" value="PNDRDTASEI"/>
</dbReference>
<dbReference type="GO" id="GO:0050660">
    <property type="term" value="F:flavin adenine dinucleotide binding"/>
    <property type="evidence" value="ECO:0007669"/>
    <property type="project" value="TreeGrafter"/>
</dbReference>
<evidence type="ECO:0000313" key="9">
    <source>
        <dbReference type="Proteomes" id="UP000289738"/>
    </source>
</evidence>
<dbReference type="GO" id="GO:0004148">
    <property type="term" value="F:dihydrolipoyl dehydrogenase (NADH) activity"/>
    <property type="evidence" value="ECO:0007669"/>
    <property type="project" value="TreeGrafter"/>
</dbReference>
<evidence type="ECO:0000256" key="1">
    <source>
        <dbReference type="ARBA" id="ARBA00001974"/>
    </source>
</evidence>
<dbReference type="Pfam" id="PF02852">
    <property type="entry name" value="Pyr_redox_dim"/>
    <property type="match status" value="1"/>
</dbReference>
<keyword evidence="9" id="KW-1185">Reference proteome</keyword>
<evidence type="ECO:0000313" key="8">
    <source>
        <dbReference type="EMBL" id="RYR12509.1"/>
    </source>
</evidence>
<dbReference type="EMBL" id="SDMP01000014">
    <property type="protein sequence ID" value="RYR12509.1"/>
    <property type="molecule type" value="Genomic_DNA"/>
</dbReference>
<dbReference type="STRING" id="3818.A0A444ZE96"/>
<feature type="domain" description="Pyridine nucleotide-disulphide oxidoreductase dimerisation" evidence="7">
    <location>
        <begin position="35"/>
        <end position="143"/>
    </location>
</feature>
<dbReference type="Gene3D" id="3.30.390.30">
    <property type="match status" value="1"/>
</dbReference>
<dbReference type="AlphaFoldDB" id="A0A444ZE96"/>
<keyword evidence="5" id="KW-0560">Oxidoreductase</keyword>
<dbReference type="InterPro" id="IPR050151">
    <property type="entry name" value="Class-I_Pyr_Nuc-Dis_Oxidored"/>
</dbReference>